<dbReference type="Proteomes" id="UP001216709">
    <property type="component" value="Unassembled WGS sequence"/>
</dbReference>
<name>A0AAW6KGQ4_9BACI</name>
<dbReference type="AlphaFoldDB" id="A0AAW6KGQ4"/>
<evidence type="ECO:0000313" key="1">
    <source>
        <dbReference type="EMBL" id="MDE1455065.1"/>
    </source>
</evidence>
<evidence type="ECO:0000313" key="2">
    <source>
        <dbReference type="Proteomes" id="UP001216709"/>
    </source>
</evidence>
<proteinExistence type="predicted"/>
<organism evidence="1 2">
    <name type="scientific">Bacillus paralicheniformis</name>
    <dbReference type="NCBI Taxonomy" id="1648923"/>
    <lineage>
        <taxon>Bacteria</taxon>
        <taxon>Bacillati</taxon>
        <taxon>Bacillota</taxon>
        <taxon>Bacilli</taxon>
        <taxon>Bacillales</taxon>
        <taxon>Bacillaceae</taxon>
        <taxon>Bacillus</taxon>
    </lineage>
</organism>
<gene>
    <name evidence="1" type="ORF">PVN32_23345</name>
</gene>
<dbReference type="Pfam" id="PF16226">
    <property type="entry name" value="DUF4885"/>
    <property type="match status" value="1"/>
</dbReference>
<protein>
    <submittedName>
        <fullName evidence="1">DUF4885 family protein</fullName>
    </submittedName>
</protein>
<dbReference type="EMBL" id="JARAFO010000275">
    <property type="protein sequence ID" value="MDE1455065.1"/>
    <property type="molecule type" value="Genomic_DNA"/>
</dbReference>
<feature type="non-terminal residue" evidence="1">
    <location>
        <position position="1"/>
    </location>
</feature>
<dbReference type="InterPro" id="IPR032617">
    <property type="entry name" value="DUF4885"/>
</dbReference>
<comment type="caution">
    <text evidence="1">The sequence shown here is derived from an EMBL/GenBank/DDBJ whole genome shotgun (WGS) entry which is preliminary data.</text>
</comment>
<sequence length="115" mass="13174">YHTVREIYEVTGYHLKDLEVVDGRYVTPDGRDLLDVYKEELEKDPVQKKTAHFAIAHYGAELNRLAEAGYDSVPDFILSIDYSNGSLRDTGQKKSYGTGDTAWLRELKRRTGVNY</sequence>
<accession>A0AAW6KGQ4</accession>
<reference evidence="1" key="1">
    <citation type="submission" date="2022-12" db="EMBL/GenBank/DDBJ databases">
        <title>Draft Genome Sequences of Bacillus licheniformis and Bacillus paralicheniformis strains isolated from Irish skim milk powders.</title>
        <authorList>
            <person name="Lourenco A."/>
            <person name="Li F."/>
            <person name="Geraldine D."/>
            <person name="Tobin J.T."/>
            <person name="Butler F."/>
            <person name="Jordan K."/>
            <person name="Obrien T."/>
        </authorList>
    </citation>
    <scope>NUCLEOTIDE SEQUENCE</scope>
    <source>
        <strain evidence="1">3370</strain>
    </source>
</reference>
<dbReference type="RefSeq" id="WP_274685828.1">
    <property type="nucleotide sequence ID" value="NZ_JARAFO010000275.1"/>
</dbReference>